<dbReference type="AlphaFoldDB" id="A0AA38FZT0"/>
<organism evidence="2 3">
    <name type="scientific">Taxus chinensis</name>
    <name type="common">Chinese yew</name>
    <name type="synonym">Taxus wallichiana var. chinensis</name>
    <dbReference type="NCBI Taxonomy" id="29808"/>
    <lineage>
        <taxon>Eukaryota</taxon>
        <taxon>Viridiplantae</taxon>
        <taxon>Streptophyta</taxon>
        <taxon>Embryophyta</taxon>
        <taxon>Tracheophyta</taxon>
        <taxon>Spermatophyta</taxon>
        <taxon>Pinopsida</taxon>
        <taxon>Pinidae</taxon>
        <taxon>Conifers II</taxon>
        <taxon>Cupressales</taxon>
        <taxon>Taxaceae</taxon>
        <taxon>Taxus</taxon>
    </lineage>
</organism>
<feature type="non-terminal residue" evidence="2">
    <location>
        <position position="65"/>
    </location>
</feature>
<sequence>GKESFEVIKLTTSQAPTLVNPDFSCDFMIYAFGGSDTISTILVQPNKEGSEQPIAFFIQSLEEYE</sequence>
<gene>
    <name evidence="2" type="ORF">KI387_022286</name>
</gene>
<comment type="caution">
    <text evidence="2">The sequence shown here is derived from an EMBL/GenBank/DDBJ whole genome shotgun (WGS) entry which is preliminary data.</text>
</comment>
<accession>A0AA38FZT0</accession>
<reference evidence="2 3" key="1">
    <citation type="journal article" date="2021" name="Nat. Plants">
        <title>The Taxus genome provides insights into paclitaxel biosynthesis.</title>
        <authorList>
            <person name="Xiong X."/>
            <person name="Gou J."/>
            <person name="Liao Q."/>
            <person name="Li Y."/>
            <person name="Zhou Q."/>
            <person name="Bi G."/>
            <person name="Li C."/>
            <person name="Du R."/>
            <person name="Wang X."/>
            <person name="Sun T."/>
            <person name="Guo L."/>
            <person name="Liang H."/>
            <person name="Lu P."/>
            <person name="Wu Y."/>
            <person name="Zhang Z."/>
            <person name="Ro D.K."/>
            <person name="Shang Y."/>
            <person name="Huang S."/>
            <person name="Yan J."/>
        </authorList>
    </citation>
    <scope>NUCLEOTIDE SEQUENCE [LARGE SCALE GENOMIC DNA]</scope>
    <source>
        <strain evidence="2">Ta-2019</strain>
    </source>
</reference>
<keyword evidence="3" id="KW-1185">Reference proteome</keyword>
<feature type="domain" description="Reverse transcriptase/retrotransposon-derived protein RNase H-like" evidence="1">
    <location>
        <begin position="2"/>
        <end position="64"/>
    </location>
</feature>
<evidence type="ECO:0000313" key="3">
    <source>
        <dbReference type="Proteomes" id="UP000824469"/>
    </source>
</evidence>
<dbReference type="Pfam" id="PF17919">
    <property type="entry name" value="RT_RNaseH_2"/>
    <property type="match status" value="1"/>
</dbReference>
<dbReference type="InterPro" id="IPR041577">
    <property type="entry name" value="RT_RNaseH_2"/>
</dbReference>
<dbReference type="Proteomes" id="UP000824469">
    <property type="component" value="Unassembled WGS sequence"/>
</dbReference>
<protein>
    <recommendedName>
        <fullName evidence="1">Reverse transcriptase/retrotransposon-derived protein RNase H-like domain-containing protein</fullName>
    </recommendedName>
</protein>
<name>A0AA38FZT0_TAXCH</name>
<feature type="non-terminal residue" evidence="2">
    <location>
        <position position="1"/>
    </location>
</feature>
<evidence type="ECO:0000259" key="1">
    <source>
        <dbReference type="Pfam" id="PF17919"/>
    </source>
</evidence>
<dbReference type="SUPFAM" id="SSF56672">
    <property type="entry name" value="DNA/RNA polymerases"/>
    <property type="match status" value="1"/>
</dbReference>
<dbReference type="InterPro" id="IPR043502">
    <property type="entry name" value="DNA/RNA_pol_sf"/>
</dbReference>
<proteinExistence type="predicted"/>
<dbReference type="EMBL" id="JAHRHJ020000005">
    <property type="protein sequence ID" value="KAH9313659.1"/>
    <property type="molecule type" value="Genomic_DNA"/>
</dbReference>
<evidence type="ECO:0000313" key="2">
    <source>
        <dbReference type="EMBL" id="KAH9313659.1"/>
    </source>
</evidence>